<keyword evidence="1" id="KW-1133">Transmembrane helix</keyword>
<sequence>SEYKRKLIHLFNLAIPFGYLYVFPEKWVFVKLLSILMVLFIIFDILRHKVIWVKSLFSLFIDSMLRSHEQEGKLTGATWVMIGAVISIILFSKPVAIIALIFMSLGDTAAGLIGQRYGKHKIWNKSWEGFFGGLFVCIIIGMNYSLLPMTISLSGAVAAMVMEIVPIPLDDNFKIPLGAGAIMMMLSTPI</sequence>
<evidence type="ECO:0000256" key="1">
    <source>
        <dbReference type="SAM" id="Phobius"/>
    </source>
</evidence>
<feature type="transmembrane region" description="Helical" evidence="1">
    <location>
        <begin position="97"/>
        <end position="114"/>
    </location>
</feature>
<dbReference type="GO" id="GO:0004143">
    <property type="term" value="F:ATP-dependent diacylglycerol kinase activity"/>
    <property type="evidence" value="ECO:0007669"/>
    <property type="project" value="InterPro"/>
</dbReference>
<dbReference type="PANTHER" id="PTHR31303:SF1">
    <property type="entry name" value="CTP-DEPENDENT DIACYLGLYCEROL KINASE 1"/>
    <property type="match status" value="1"/>
</dbReference>
<dbReference type="AlphaFoldDB" id="A0A382U7H2"/>
<proteinExistence type="predicted"/>
<feature type="transmembrane region" description="Helical" evidence="1">
    <location>
        <begin position="74"/>
        <end position="91"/>
    </location>
</feature>
<accession>A0A382U7H2</accession>
<feature type="non-terminal residue" evidence="2">
    <location>
        <position position="1"/>
    </location>
</feature>
<evidence type="ECO:0008006" key="3">
    <source>
        <dbReference type="Google" id="ProtNLM"/>
    </source>
</evidence>
<feature type="transmembrane region" description="Helical" evidence="1">
    <location>
        <begin position="29"/>
        <end position="46"/>
    </location>
</feature>
<keyword evidence="1" id="KW-0472">Membrane</keyword>
<evidence type="ECO:0000313" key="2">
    <source>
        <dbReference type="EMBL" id="SVD29927.1"/>
    </source>
</evidence>
<protein>
    <recommendedName>
        <fullName evidence="3">Phosphatidate cytidylyltransferase</fullName>
    </recommendedName>
</protein>
<dbReference type="EMBL" id="UINC01141906">
    <property type="protein sequence ID" value="SVD29927.1"/>
    <property type="molecule type" value="Genomic_DNA"/>
</dbReference>
<dbReference type="PANTHER" id="PTHR31303">
    <property type="entry name" value="CTP-DEPENDENT DIACYLGLYCEROL KINASE 1"/>
    <property type="match status" value="1"/>
</dbReference>
<organism evidence="2">
    <name type="scientific">marine metagenome</name>
    <dbReference type="NCBI Taxonomy" id="408172"/>
    <lineage>
        <taxon>unclassified sequences</taxon>
        <taxon>metagenomes</taxon>
        <taxon>ecological metagenomes</taxon>
    </lineage>
</organism>
<dbReference type="InterPro" id="IPR037997">
    <property type="entry name" value="Dgk1-like"/>
</dbReference>
<gene>
    <name evidence="2" type="ORF">METZ01_LOCUS382781</name>
</gene>
<feature type="transmembrane region" description="Helical" evidence="1">
    <location>
        <begin position="7"/>
        <end position="23"/>
    </location>
</feature>
<reference evidence="2" key="1">
    <citation type="submission" date="2018-05" db="EMBL/GenBank/DDBJ databases">
        <authorList>
            <person name="Lanie J.A."/>
            <person name="Ng W.-L."/>
            <person name="Kazmierczak K.M."/>
            <person name="Andrzejewski T.M."/>
            <person name="Davidsen T.M."/>
            <person name="Wayne K.J."/>
            <person name="Tettelin H."/>
            <person name="Glass J.I."/>
            <person name="Rusch D."/>
            <person name="Podicherti R."/>
            <person name="Tsui H.-C.T."/>
            <person name="Winkler M.E."/>
        </authorList>
    </citation>
    <scope>NUCLEOTIDE SEQUENCE</scope>
</reference>
<feature type="transmembrane region" description="Helical" evidence="1">
    <location>
        <begin position="126"/>
        <end position="145"/>
    </location>
</feature>
<name>A0A382U7H2_9ZZZZ</name>
<keyword evidence="1" id="KW-0812">Transmembrane</keyword>